<evidence type="ECO:0000313" key="9">
    <source>
        <dbReference type="EMBL" id="QEQ97944.1"/>
    </source>
</evidence>
<evidence type="ECO:0000313" key="10">
    <source>
        <dbReference type="Proteomes" id="UP000324760"/>
    </source>
</evidence>
<dbReference type="PROSITE" id="PS00676">
    <property type="entry name" value="SIGMA54_INTERACT_2"/>
    <property type="match status" value="1"/>
</dbReference>
<keyword evidence="5" id="KW-0804">Transcription</keyword>
<evidence type="ECO:0000259" key="7">
    <source>
        <dbReference type="PROSITE" id="PS50045"/>
    </source>
</evidence>
<dbReference type="Gene3D" id="3.40.50.300">
    <property type="entry name" value="P-loop containing nucleotide triphosphate hydrolases"/>
    <property type="match status" value="1"/>
</dbReference>
<organism evidence="9 10">
    <name type="scientific">Neptunomonas concharum</name>
    <dbReference type="NCBI Taxonomy" id="1031538"/>
    <lineage>
        <taxon>Bacteria</taxon>
        <taxon>Pseudomonadati</taxon>
        <taxon>Pseudomonadota</taxon>
        <taxon>Gammaproteobacteria</taxon>
        <taxon>Oceanospirillales</taxon>
        <taxon>Oceanospirillaceae</taxon>
        <taxon>Neptunomonas</taxon>
    </lineage>
</organism>
<dbReference type="Gene3D" id="1.10.8.60">
    <property type="match status" value="1"/>
</dbReference>
<dbReference type="SUPFAM" id="SSF52540">
    <property type="entry name" value="P-loop containing nucleoside triphosphate hydrolases"/>
    <property type="match status" value="1"/>
</dbReference>
<dbReference type="GO" id="GO:0005524">
    <property type="term" value="F:ATP binding"/>
    <property type="evidence" value="ECO:0007669"/>
    <property type="project" value="UniProtKB-KW"/>
</dbReference>
<keyword evidence="6" id="KW-0597">Phosphoprotein</keyword>
<dbReference type="Gene3D" id="3.40.50.2300">
    <property type="match status" value="1"/>
</dbReference>
<evidence type="ECO:0000256" key="2">
    <source>
        <dbReference type="ARBA" id="ARBA00022840"/>
    </source>
</evidence>
<dbReference type="EMBL" id="CP043869">
    <property type="protein sequence ID" value="QEQ97944.1"/>
    <property type="molecule type" value="Genomic_DNA"/>
</dbReference>
<proteinExistence type="predicted"/>
<dbReference type="InterPro" id="IPR002078">
    <property type="entry name" value="Sigma_54_int"/>
</dbReference>
<dbReference type="KEGG" id="ncu:F0U83_15160"/>
<dbReference type="PANTHER" id="PTHR32071:SF117">
    <property type="entry name" value="PTS-DEPENDENT DIHYDROXYACETONE KINASE OPERON REGULATORY PROTEIN-RELATED"/>
    <property type="match status" value="1"/>
</dbReference>
<feature type="modified residue" description="4-aspartylphosphate" evidence="6">
    <location>
        <position position="52"/>
    </location>
</feature>
<dbReference type="OrthoDB" id="9804019at2"/>
<dbReference type="Proteomes" id="UP000324760">
    <property type="component" value="Chromosome"/>
</dbReference>
<evidence type="ECO:0000256" key="3">
    <source>
        <dbReference type="ARBA" id="ARBA00023015"/>
    </source>
</evidence>
<feature type="domain" description="Sigma-54 factor interaction" evidence="7">
    <location>
        <begin position="134"/>
        <end position="363"/>
    </location>
</feature>
<dbReference type="InterPro" id="IPR025943">
    <property type="entry name" value="Sigma_54_int_dom_ATP-bd_2"/>
</dbReference>
<evidence type="ECO:0000256" key="5">
    <source>
        <dbReference type="ARBA" id="ARBA00023163"/>
    </source>
</evidence>
<protein>
    <submittedName>
        <fullName evidence="9">Sigma-54-dependent Fis family transcriptional regulator</fullName>
    </submittedName>
</protein>
<dbReference type="InterPro" id="IPR025944">
    <property type="entry name" value="Sigma_54_int_dom_CS"/>
</dbReference>
<sequence length="460" mass="51443">MSRILIVEDETIIRAALKRLLEKNNYLVDDAGSVDEATSRFNLSDFHLIISDLRLPGAPGTELIKLANNIPVLIMTSYASLKSAVDAMKMGAVDYIAKPFNHDEMLTTIETILNRSKELLPKKKSKTAPQQTEIIGQCEAMQKLFSRIAKVAHTDATVLVLGESGTGKELAARAIHEQSDRAHAPMISVNCAAIPESLIESELFGHEKGAFTGANTSRSGLIEAAHGGTLFLDEIGELPLEAQARLLRFLQESEIRKVGSVQSQKVDVRLIAATHRNLKELARTGKFREDLYYRLYVMELNMPPLKARGDDIIELAQRFLIKACERMNCEPAYLSTEAKHMMLQYPWPGNVRELENAIERAVILADDHVITPELLGLDIESSPSLEQQESQYASRALQHESGHLEPKRKAGLSLDDYFQRFVIEHQADMSETELAKKLGVSRKCLWERRQKLGIPRKPKG</sequence>
<dbReference type="PROSITE" id="PS00688">
    <property type="entry name" value="SIGMA54_INTERACT_3"/>
    <property type="match status" value="1"/>
</dbReference>
<dbReference type="SMART" id="SM00382">
    <property type="entry name" value="AAA"/>
    <property type="match status" value="1"/>
</dbReference>
<dbReference type="Pfam" id="PF00072">
    <property type="entry name" value="Response_reg"/>
    <property type="match status" value="1"/>
</dbReference>
<dbReference type="PANTHER" id="PTHR32071">
    <property type="entry name" value="TRANSCRIPTIONAL REGULATORY PROTEIN"/>
    <property type="match status" value="1"/>
</dbReference>
<keyword evidence="4" id="KW-0238">DNA-binding</keyword>
<dbReference type="PROSITE" id="PS50045">
    <property type="entry name" value="SIGMA54_INTERACT_4"/>
    <property type="match status" value="1"/>
</dbReference>
<dbReference type="SUPFAM" id="SSF52172">
    <property type="entry name" value="CheY-like"/>
    <property type="match status" value="1"/>
</dbReference>
<dbReference type="InterPro" id="IPR001789">
    <property type="entry name" value="Sig_transdc_resp-reg_receiver"/>
</dbReference>
<accession>A0A5P1RE75</accession>
<dbReference type="Pfam" id="PF00158">
    <property type="entry name" value="Sigma54_activat"/>
    <property type="match status" value="1"/>
</dbReference>
<dbReference type="Pfam" id="PF25601">
    <property type="entry name" value="AAA_lid_14"/>
    <property type="match status" value="1"/>
</dbReference>
<dbReference type="InterPro" id="IPR011006">
    <property type="entry name" value="CheY-like_superfamily"/>
</dbReference>
<dbReference type="InterPro" id="IPR027417">
    <property type="entry name" value="P-loop_NTPase"/>
</dbReference>
<keyword evidence="10" id="KW-1185">Reference proteome</keyword>
<evidence type="ECO:0000259" key="8">
    <source>
        <dbReference type="PROSITE" id="PS50110"/>
    </source>
</evidence>
<dbReference type="CDD" id="cd00009">
    <property type="entry name" value="AAA"/>
    <property type="match status" value="1"/>
</dbReference>
<dbReference type="SMART" id="SM00448">
    <property type="entry name" value="REC"/>
    <property type="match status" value="1"/>
</dbReference>
<dbReference type="InterPro" id="IPR003593">
    <property type="entry name" value="AAA+_ATPase"/>
</dbReference>
<keyword evidence="1" id="KW-0547">Nucleotide-binding</keyword>
<evidence type="ECO:0000256" key="6">
    <source>
        <dbReference type="PROSITE-ProRule" id="PRU00169"/>
    </source>
</evidence>
<dbReference type="CDD" id="cd00156">
    <property type="entry name" value="REC"/>
    <property type="match status" value="1"/>
</dbReference>
<dbReference type="GO" id="GO:0003677">
    <property type="term" value="F:DNA binding"/>
    <property type="evidence" value="ECO:0007669"/>
    <property type="project" value="UniProtKB-KW"/>
</dbReference>
<dbReference type="FunFam" id="3.40.50.300:FF:000006">
    <property type="entry name" value="DNA-binding transcriptional regulator NtrC"/>
    <property type="match status" value="1"/>
</dbReference>
<dbReference type="PROSITE" id="PS50110">
    <property type="entry name" value="RESPONSE_REGULATORY"/>
    <property type="match status" value="1"/>
</dbReference>
<keyword evidence="3" id="KW-0805">Transcription regulation</keyword>
<dbReference type="InterPro" id="IPR058031">
    <property type="entry name" value="AAA_lid_NorR"/>
</dbReference>
<reference evidence="9 10" key="1">
    <citation type="journal article" date="2019" name="Biochem. Eng. J.">
        <title>Metabolic engineering of the marine bacteria Neptunomonas concharum for the production of acetoin and meso-2,3-butanediol from acetate.</title>
        <authorList>
            <person name="Li W."/>
            <person name="Pu N."/>
            <person name="Liu C.-X."/>
            <person name="Yuan Q.-P."/>
            <person name="Li Z.-J."/>
        </authorList>
    </citation>
    <scope>NUCLEOTIDE SEQUENCE [LARGE SCALE GENOMIC DNA]</scope>
    <source>
        <strain evidence="9 10">JCM17730</strain>
    </source>
</reference>
<dbReference type="GO" id="GO:0006355">
    <property type="term" value="P:regulation of DNA-templated transcription"/>
    <property type="evidence" value="ECO:0007669"/>
    <property type="project" value="InterPro"/>
</dbReference>
<name>A0A5P1RE75_9GAMM</name>
<dbReference type="GO" id="GO:0000160">
    <property type="term" value="P:phosphorelay signal transduction system"/>
    <property type="evidence" value="ECO:0007669"/>
    <property type="project" value="InterPro"/>
</dbReference>
<dbReference type="AlphaFoldDB" id="A0A5P1RE75"/>
<dbReference type="RefSeq" id="WP_138989078.1">
    <property type="nucleotide sequence ID" value="NZ_CP043869.1"/>
</dbReference>
<evidence type="ECO:0000256" key="4">
    <source>
        <dbReference type="ARBA" id="ARBA00023125"/>
    </source>
</evidence>
<gene>
    <name evidence="9" type="ORF">F0U83_15160</name>
</gene>
<keyword evidence="2" id="KW-0067">ATP-binding</keyword>
<evidence type="ECO:0000256" key="1">
    <source>
        <dbReference type="ARBA" id="ARBA00022741"/>
    </source>
</evidence>
<feature type="domain" description="Response regulatory" evidence="8">
    <location>
        <begin position="3"/>
        <end position="113"/>
    </location>
</feature>